<dbReference type="Proteomes" id="UP001165679">
    <property type="component" value="Unassembled WGS sequence"/>
</dbReference>
<comment type="caution">
    <text evidence="3">The sequence shown here is derived from an EMBL/GenBank/DDBJ whole genome shotgun (WGS) entry which is preliminary data.</text>
</comment>
<dbReference type="InterPro" id="IPR000383">
    <property type="entry name" value="Xaa-Pro-like_dom"/>
</dbReference>
<sequence>MTDETEAAGAWRVTPHAYAERRPPTFPASPPASCYVTMRDGVRLAVDVHLPEGAGPVPAILILTPYYRRFRLALGAPPDTEAAPGAAKFRDLFVPRGYALVVVDVRGTGASFGTRDSFRSPRERDDHAEIADWVVRQPWSNGAIGATGISYVGAAADFLASTGHPAVRAIAPLFSVWDTWSNHYYPGGLLLNRLAETYDALMVGLDHDRRDLLAATAYFGNPHFQGPMPVDGDNGAMAQQAVAEHLGNFRMVDFIREFPCRDDALPYNPGFTGTSFSPFAYAANLRSDVAVYCVSGWMDGAGFSNGAISRFLSLPNPNKHLLLGPWDHGARSNVSPWRRTVVPEFPWTTEILRFFDHYLMGHDTGLQHESPVHSYTIGAESWHEAQSWPPQVAPTVMPLDGGTYQADFAIGTGANTRYGRLAAFDVRDYYADWHGRDAKMLCSTGEKLARDTVLTGHPVLTLHLSCSEPDAAIHAYLEDVAPDGTCRYVTEGMLRALHRQESAAPALHQVVGPRHSFARADAKPLVPGEVTELRVALLPTSWMFRAGHRIRVAIAAADSDNFGQVPHGRPPVLTIAGGRSRIELPLTR</sequence>
<protein>
    <submittedName>
        <fullName evidence="3">CocE/NonD family hydrolase</fullName>
    </submittedName>
</protein>
<evidence type="ECO:0000313" key="3">
    <source>
        <dbReference type="EMBL" id="MCW3475772.1"/>
    </source>
</evidence>
<reference evidence="3" key="2">
    <citation type="submission" date="2022-10" db="EMBL/GenBank/DDBJ databases">
        <authorList>
            <person name="Trinh H.N."/>
        </authorList>
    </citation>
    <scope>NUCLEOTIDE SEQUENCE</scope>
    <source>
        <strain evidence="3">RN2-1</strain>
    </source>
</reference>
<dbReference type="InterPro" id="IPR029058">
    <property type="entry name" value="AB_hydrolase_fold"/>
</dbReference>
<dbReference type="Pfam" id="PF02129">
    <property type="entry name" value="Peptidase_S15"/>
    <property type="match status" value="1"/>
</dbReference>
<dbReference type="NCBIfam" id="TIGR00976">
    <property type="entry name" value="CocE_NonD"/>
    <property type="match status" value="2"/>
</dbReference>
<proteinExistence type="predicted"/>
<dbReference type="InterPro" id="IPR013736">
    <property type="entry name" value="Xaa-Pro_dipept_C"/>
</dbReference>
<gene>
    <name evidence="3" type="ORF">OL599_14430</name>
</gene>
<dbReference type="RefSeq" id="WP_264714496.1">
    <property type="nucleotide sequence ID" value="NZ_JAPDNT010000011.1"/>
</dbReference>
<dbReference type="GO" id="GO:0008239">
    <property type="term" value="F:dipeptidyl-peptidase activity"/>
    <property type="evidence" value="ECO:0007669"/>
    <property type="project" value="InterPro"/>
</dbReference>
<dbReference type="Gene3D" id="3.40.50.1820">
    <property type="entry name" value="alpha/beta hydrolase"/>
    <property type="match status" value="1"/>
</dbReference>
<keyword evidence="4" id="KW-1185">Reference proteome</keyword>
<dbReference type="AlphaFoldDB" id="A0AA42CIB8"/>
<accession>A0AA42CIB8</accession>
<dbReference type="InterPro" id="IPR005674">
    <property type="entry name" value="CocE/Ser_esterase"/>
</dbReference>
<dbReference type="Pfam" id="PF08530">
    <property type="entry name" value="PepX_C"/>
    <property type="match status" value="1"/>
</dbReference>
<keyword evidence="1 3" id="KW-0378">Hydrolase</keyword>
<dbReference type="EMBL" id="JAPDNT010000011">
    <property type="protein sequence ID" value="MCW3475772.1"/>
    <property type="molecule type" value="Genomic_DNA"/>
</dbReference>
<dbReference type="SUPFAM" id="SSF53474">
    <property type="entry name" value="alpha/beta-Hydrolases"/>
    <property type="match status" value="1"/>
</dbReference>
<dbReference type="InterPro" id="IPR008979">
    <property type="entry name" value="Galactose-bd-like_sf"/>
</dbReference>
<dbReference type="Gene3D" id="2.60.120.260">
    <property type="entry name" value="Galactose-binding domain-like"/>
    <property type="match status" value="1"/>
</dbReference>
<reference evidence="3" key="1">
    <citation type="submission" date="2022-09" db="EMBL/GenBank/DDBJ databases">
        <title>Rhodovastum sp. nov. RN2-1 isolated from soil in Seongnam, South Korea.</title>
        <authorList>
            <person name="Le N.T."/>
        </authorList>
    </citation>
    <scope>NUCLEOTIDE SEQUENCE</scope>
    <source>
        <strain evidence="3">RN2-1</strain>
    </source>
</reference>
<organism evidence="3 4">
    <name type="scientific">Limobrevibacterium gyesilva</name>
    <dbReference type="NCBI Taxonomy" id="2991712"/>
    <lineage>
        <taxon>Bacteria</taxon>
        <taxon>Pseudomonadati</taxon>
        <taxon>Pseudomonadota</taxon>
        <taxon>Alphaproteobacteria</taxon>
        <taxon>Acetobacterales</taxon>
        <taxon>Acetobacteraceae</taxon>
        <taxon>Limobrevibacterium</taxon>
    </lineage>
</organism>
<evidence type="ECO:0000313" key="4">
    <source>
        <dbReference type="Proteomes" id="UP001165679"/>
    </source>
</evidence>
<evidence type="ECO:0000256" key="1">
    <source>
        <dbReference type="ARBA" id="ARBA00022801"/>
    </source>
</evidence>
<dbReference type="Gene3D" id="1.10.3020.10">
    <property type="entry name" value="alpha-amino acid ester hydrolase ( Helical cap domain)"/>
    <property type="match status" value="1"/>
</dbReference>
<feature type="domain" description="Xaa-Pro dipeptidyl-peptidase C-terminal" evidence="2">
    <location>
        <begin position="352"/>
        <end position="583"/>
    </location>
</feature>
<name>A0AA42CIB8_9PROT</name>
<evidence type="ECO:0000259" key="2">
    <source>
        <dbReference type="SMART" id="SM00939"/>
    </source>
</evidence>
<dbReference type="SMART" id="SM00939">
    <property type="entry name" value="PepX_C"/>
    <property type="match status" value="1"/>
</dbReference>
<dbReference type="SUPFAM" id="SSF49785">
    <property type="entry name" value="Galactose-binding domain-like"/>
    <property type="match status" value="1"/>
</dbReference>